<dbReference type="InterPro" id="IPR024455">
    <property type="entry name" value="Phage_capsid"/>
</dbReference>
<keyword evidence="5" id="KW-1185">Reference proteome</keyword>
<evidence type="ECO:0000256" key="1">
    <source>
        <dbReference type="ARBA" id="ARBA00004328"/>
    </source>
</evidence>
<evidence type="ECO:0000256" key="2">
    <source>
        <dbReference type="SAM" id="MobiDB-lite"/>
    </source>
</evidence>
<organism evidence="4 5">
    <name type="scientific">Sphaerisporangium dianthi</name>
    <dbReference type="NCBI Taxonomy" id="1436120"/>
    <lineage>
        <taxon>Bacteria</taxon>
        <taxon>Bacillati</taxon>
        <taxon>Actinomycetota</taxon>
        <taxon>Actinomycetes</taxon>
        <taxon>Streptosporangiales</taxon>
        <taxon>Streptosporangiaceae</taxon>
        <taxon>Sphaerisporangium</taxon>
    </lineage>
</organism>
<feature type="region of interest" description="Disordered" evidence="2">
    <location>
        <begin position="257"/>
        <end position="277"/>
    </location>
</feature>
<reference evidence="5" key="1">
    <citation type="journal article" date="2019" name="Int. J. Syst. Evol. Microbiol.">
        <title>The Global Catalogue of Microorganisms (GCM) 10K type strain sequencing project: providing services to taxonomists for standard genome sequencing and annotation.</title>
        <authorList>
            <consortium name="The Broad Institute Genomics Platform"/>
            <consortium name="The Broad Institute Genome Sequencing Center for Infectious Disease"/>
            <person name="Wu L."/>
            <person name="Ma J."/>
        </authorList>
    </citation>
    <scope>NUCLEOTIDE SEQUENCE [LARGE SCALE GENOMIC DNA]</scope>
    <source>
        <strain evidence="5">CGMCC 4.7132</strain>
    </source>
</reference>
<proteinExistence type="predicted"/>
<evidence type="ECO:0000259" key="3">
    <source>
        <dbReference type="Pfam" id="PF05065"/>
    </source>
</evidence>
<dbReference type="NCBIfam" id="TIGR01554">
    <property type="entry name" value="major_cap_HK97"/>
    <property type="match status" value="1"/>
</dbReference>
<evidence type="ECO:0000313" key="4">
    <source>
        <dbReference type="EMBL" id="MFC4535072.1"/>
    </source>
</evidence>
<dbReference type="Pfam" id="PF05065">
    <property type="entry name" value="Phage_capsid"/>
    <property type="match status" value="1"/>
</dbReference>
<dbReference type="EMBL" id="JBHSFP010000028">
    <property type="protein sequence ID" value="MFC4535072.1"/>
    <property type="molecule type" value="Genomic_DNA"/>
</dbReference>
<accession>A0ABV9CQH0</accession>
<evidence type="ECO:0000313" key="5">
    <source>
        <dbReference type="Proteomes" id="UP001596004"/>
    </source>
</evidence>
<name>A0ABV9CQH0_9ACTN</name>
<dbReference type="InterPro" id="IPR054612">
    <property type="entry name" value="Phage_capsid-like_C"/>
</dbReference>
<protein>
    <submittedName>
        <fullName evidence="4">Phage major capsid protein</fullName>
    </submittedName>
</protein>
<comment type="subcellular location">
    <subcellularLocation>
        <location evidence="1">Virion</location>
    </subcellularLocation>
</comment>
<feature type="domain" description="Phage capsid-like C-terminal" evidence="3">
    <location>
        <begin position="212"/>
        <end position="487"/>
    </location>
</feature>
<dbReference type="RefSeq" id="WP_380846955.1">
    <property type="nucleotide sequence ID" value="NZ_JBHSFP010000028.1"/>
</dbReference>
<gene>
    <name evidence="4" type="ORF">ACFO60_30290</name>
</gene>
<dbReference type="Proteomes" id="UP001596004">
    <property type="component" value="Unassembled WGS sequence"/>
</dbReference>
<sequence>MNELELVVNDLLGTSARSDGVSDVSRRLQAMSSTERERLSAHISGRVGLLRGYDRRSNVQDAELSALEALQRDVVGAERDHIRAKLEHIRSAASGGGNLKTEHGAYVLPNQEPNSGTQRDQALRTIERAAIPAEAQEKAEALLRQGAKTHQGLTERWITTTGSPAYERAFAHLVADPLRGHMMWDEEERAAFKAVEKLRGEMRSMSLTGAEGGYMVPFHLDPAILLTSGGSVDPMRRLARVVQTNSDVWHGVTSAGVTASWRPEEEETTDASPTVGQVSVPVHKGDAYVQYSFEVGMDAVNLVQELGGLLVDAADQLRATAYVVGTGINQPTGIVTALAGTVAEINATGEALTSAHPFLLQEALPPRFAPRAQWMAALPIINQLRQFETSNGSLKFPELANGNLLGRAMNENSNMDGSINPAVTASNFVMIYGDFNNYVIADRIGTTIEPVPMVTGPNRRPTGQRGLYMWFRTGGNVVVPNAFRMLDVPTTA</sequence>
<dbReference type="SUPFAM" id="SSF56563">
    <property type="entry name" value="Major capsid protein gp5"/>
    <property type="match status" value="1"/>
</dbReference>
<comment type="caution">
    <text evidence="4">The sequence shown here is derived from an EMBL/GenBank/DDBJ whole genome shotgun (WGS) entry which is preliminary data.</text>
</comment>